<name>A0A0K0ET85_STRER</name>
<keyword evidence="3" id="KW-1185">Reference proteome</keyword>
<protein>
    <submittedName>
        <fullName evidence="4 5">Uncharacterized protein</fullName>
    </submittedName>
</protein>
<dbReference type="WBParaSite" id="SSTP_0001266200.1">
    <property type="protein sequence ID" value="SSTP_0001266200.1"/>
    <property type="gene ID" value="SSTP_0001266200"/>
</dbReference>
<feature type="region of interest" description="Disordered" evidence="1">
    <location>
        <begin position="43"/>
        <end position="103"/>
    </location>
</feature>
<dbReference type="Proteomes" id="UP000035681">
    <property type="component" value="Unplaced"/>
</dbReference>
<keyword evidence="2" id="KW-0812">Transmembrane</keyword>
<evidence type="ECO:0000256" key="1">
    <source>
        <dbReference type="SAM" id="MobiDB-lite"/>
    </source>
</evidence>
<keyword evidence="2" id="KW-0472">Membrane</keyword>
<feature type="compositionally biased region" description="Basic and acidic residues" evidence="1">
    <location>
        <begin position="44"/>
        <end position="62"/>
    </location>
</feature>
<dbReference type="WBParaSite" id="TCONS_00000332.p1">
    <property type="protein sequence ID" value="TCONS_00000332.p1"/>
    <property type="gene ID" value="XLOC_000343"/>
</dbReference>
<feature type="transmembrane region" description="Helical" evidence="2">
    <location>
        <begin position="12"/>
        <end position="33"/>
    </location>
</feature>
<evidence type="ECO:0000313" key="3">
    <source>
        <dbReference type="Proteomes" id="UP000035681"/>
    </source>
</evidence>
<evidence type="ECO:0000313" key="4">
    <source>
        <dbReference type="WBParaSite" id="SSTP_0001266200.1"/>
    </source>
</evidence>
<keyword evidence="2" id="KW-1133">Transmembrane helix</keyword>
<dbReference type="AlphaFoldDB" id="A0A0K0ET85"/>
<evidence type="ECO:0000313" key="5">
    <source>
        <dbReference type="WBParaSite" id="TCONS_00000332.p1"/>
    </source>
</evidence>
<evidence type="ECO:0000256" key="2">
    <source>
        <dbReference type="SAM" id="Phobius"/>
    </source>
</evidence>
<reference evidence="4" key="1">
    <citation type="submission" date="2015-08" db="UniProtKB">
        <authorList>
            <consortium name="WormBaseParasite"/>
        </authorList>
    </citation>
    <scope>IDENTIFICATION</scope>
</reference>
<sequence>MANSCSEDIYYLPMILAVCYCAFVSSILVLIVYKYKNNLSKAMFGDKGRKSSKKVGGDESASKSKKPSSVDSKHLPVTSITKNEMSDKKSDTSSVKSVNDKKK</sequence>
<organism evidence="4">
    <name type="scientific">Strongyloides stercoralis</name>
    <name type="common">Threadworm</name>
    <dbReference type="NCBI Taxonomy" id="6248"/>
    <lineage>
        <taxon>Eukaryota</taxon>
        <taxon>Metazoa</taxon>
        <taxon>Ecdysozoa</taxon>
        <taxon>Nematoda</taxon>
        <taxon>Chromadorea</taxon>
        <taxon>Rhabditida</taxon>
        <taxon>Tylenchina</taxon>
        <taxon>Panagrolaimomorpha</taxon>
        <taxon>Strongyloidoidea</taxon>
        <taxon>Strongyloididae</taxon>
        <taxon>Strongyloides</taxon>
    </lineage>
</organism>
<accession>A0A0K0ET85</accession>
<proteinExistence type="predicted"/>